<accession>A0A1R1C7R0</accession>
<evidence type="ECO:0000259" key="1">
    <source>
        <dbReference type="Pfam" id="PF12684"/>
    </source>
</evidence>
<dbReference type="Gene3D" id="3.90.320.10">
    <property type="match status" value="1"/>
</dbReference>
<dbReference type="InterPro" id="IPR011604">
    <property type="entry name" value="PDDEXK-like_dom_sf"/>
</dbReference>
<evidence type="ECO:0000313" key="3">
    <source>
        <dbReference type="Proteomes" id="UP000187134"/>
    </source>
</evidence>
<comment type="caution">
    <text evidence="2">The sequence shown here is derived from an EMBL/GenBank/DDBJ whole genome shotgun (WGS) entry which is preliminary data.</text>
</comment>
<sequence>MHYWSNSQYKEFLDCEARAVAKLQGWSEPSTDALLIGSYVHAYFEGPEAFQEFKDNNPEIISSKGPTKGQLKAGFQQANHLIHAIESDPLCMFVLQGQKEVMMTGEFAGAKWKIKMDNYAPDRNRFSDIKTVAEIQKETWDTESGYVSFVEAFRYTTQMSLYAEIERLNLKRDGWIEPIIVAVSKQDPPDKAVITLNAFDIKRELDEIASRMPRLIEVKSGRIEPERCEKCRYCRETKRLNKIIHYTELVNR</sequence>
<feature type="domain" description="Putative exodeoxyribonuclease 8 PDDEXK-like" evidence="1">
    <location>
        <begin position="5"/>
        <end position="237"/>
    </location>
</feature>
<dbReference type="Proteomes" id="UP000187134">
    <property type="component" value="Unassembled WGS sequence"/>
</dbReference>
<gene>
    <name evidence="2" type="ORF">BK131_04325</name>
</gene>
<reference evidence="2 3" key="1">
    <citation type="submission" date="2016-11" db="EMBL/GenBank/DDBJ databases">
        <title>Paenibacillus species isolates.</title>
        <authorList>
            <person name="Beno S.M."/>
        </authorList>
    </citation>
    <scope>NUCLEOTIDE SEQUENCE [LARGE SCALE GENOMIC DNA]</scope>
    <source>
        <strain evidence="2 3">FSL H8-0246</strain>
    </source>
</reference>
<dbReference type="AlphaFoldDB" id="A0A1R1C7R0"/>
<dbReference type="InterPro" id="IPR024432">
    <property type="entry name" value="Put_RecE_PDDEXK-like_dom"/>
</dbReference>
<name>A0A1R1C7R0_PAEAM</name>
<dbReference type="Pfam" id="PF12684">
    <property type="entry name" value="DUF3799"/>
    <property type="match status" value="1"/>
</dbReference>
<dbReference type="EMBL" id="MRTJ01000001">
    <property type="protein sequence ID" value="OMF18101.1"/>
    <property type="molecule type" value="Genomic_DNA"/>
</dbReference>
<evidence type="ECO:0000313" key="2">
    <source>
        <dbReference type="EMBL" id="OMF18101.1"/>
    </source>
</evidence>
<organism evidence="2 3">
    <name type="scientific">Paenibacillus amylolyticus</name>
    <dbReference type="NCBI Taxonomy" id="1451"/>
    <lineage>
        <taxon>Bacteria</taxon>
        <taxon>Bacillati</taxon>
        <taxon>Bacillota</taxon>
        <taxon>Bacilli</taxon>
        <taxon>Bacillales</taxon>
        <taxon>Paenibacillaceae</taxon>
        <taxon>Paenibacillus</taxon>
    </lineage>
</organism>
<protein>
    <recommendedName>
        <fullName evidence="1">Putative exodeoxyribonuclease 8 PDDEXK-like domain-containing protein</fullName>
    </recommendedName>
</protein>
<proteinExistence type="predicted"/>